<gene>
    <name evidence="2" type="ORF">I2501_08085</name>
</gene>
<feature type="transmembrane region" description="Helical" evidence="1">
    <location>
        <begin position="118"/>
        <end position="148"/>
    </location>
</feature>
<dbReference type="RefSeq" id="WP_196193176.1">
    <property type="nucleotide sequence ID" value="NZ_JADPRT010000003.1"/>
</dbReference>
<keyword evidence="1" id="KW-0812">Transmembrane</keyword>
<sequence length="176" mass="17384">MAVSSGIAVGLGVTLLVDALADASGYHPAEHSALLRLADWAAHSSAWQSTSMLLAMATAFLLIRAERASRLGPAGPLAAVAVASAAGWFDGVPGTRLPVPLLGALAVLAFLGPYRTRWALGALVAAGLVGVVPLPVAAAVAACAAARAVGRVAPDPRREPFAAVAGAALVAAAVVV</sequence>
<evidence type="ECO:0000313" key="2">
    <source>
        <dbReference type="EMBL" id="MBF9067995.1"/>
    </source>
</evidence>
<evidence type="ECO:0000313" key="3">
    <source>
        <dbReference type="Proteomes" id="UP000657385"/>
    </source>
</evidence>
<feature type="transmembrane region" description="Helical" evidence="1">
    <location>
        <begin position="70"/>
        <end position="89"/>
    </location>
</feature>
<evidence type="ECO:0000256" key="1">
    <source>
        <dbReference type="SAM" id="Phobius"/>
    </source>
</evidence>
<proteinExistence type="predicted"/>
<dbReference type="Proteomes" id="UP000657385">
    <property type="component" value="Unassembled WGS sequence"/>
</dbReference>
<feature type="transmembrane region" description="Helical" evidence="1">
    <location>
        <begin position="95"/>
        <end position="111"/>
    </location>
</feature>
<keyword evidence="1" id="KW-0472">Membrane</keyword>
<accession>A0A931B6U9</accession>
<dbReference type="AlphaFoldDB" id="A0A931B6U9"/>
<keyword evidence="3" id="KW-1185">Reference proteome</keyword>
<organism evidence="2 3">
    <name type="scientific">Streptacidiphilus fuscans</name>
    <dbReference type="NCBI Taxonomy" id="2789292"/>
    <lineage>
        <taxon>Bacteria</taxon>
        <taxon>Bacillati</taxon>
        <taxon>Actinomycetota</taxon>
        <taxon>Actinomycetes</taxon>
        <taxon>Kitasatosporales</taxon>
        <taxon>Streptomycetaceae</taxon>
        <taxon>Streptacidiphilus</taxon>
    </lineage>
</organism>
<protein>
    <submittedName>
        <fullName evidence="2">Uncharacterized protein</fullName>
    </submittedName>
</protein>
<name>A0A931B6U9_9ACTN</name>
<dbReference type="EMBL" id="JADPRT010000003">
    <property type="protein sequence ID" value="MBF9067995.1"/>
    <property type="molecule type" value="Genomic_DNA"/>
</dbReference>
<comment type="caution">
    <text evidence="2">The sequence shown here is derived from an EMBL/GenBank/DDBJ whole genome shotgun (WGS) entry which is preliminary data.</text>
</comment>
<keyword evidence="1" id="KW-1133">Transmembrane helix</keyword>
<feature type="transmembrane region" description="Helical" evidence="1">
    <location>
        <begin position="45"/>
        <end position="63"/>
    </location>
</feature>
<reference evidence="2" key="1">
    <citation type="submission" date="2020-11" db="EMBL/GenBank/DDBJ databases">
        <title>Isolation and identification of active actinomycetes.</title>
        <authorList>
            <person name="Yu B."/>
        </authorList>
    </citation>
    <scope>NUCLEOTIDE SEQUENCE</scope>
    <source>
        <strain evidence="2">NEAU-YB345</strain>
    </source>
</reference>